<proteinExistence type="predicted"/>
<sequence>MNNTPAKRLITLKCPSHTVTTLDPWSQVAIMLISALSFIAAFAWNGTIVAFLDAKFGTNRNFKIHLLYAVLVTAIAGLVIFFIVRYTNVWISKQKAQQEEESIIEGMSSSGSSKSSPTFKTHIRPLFRDHDIDSMMSFGLNLGDYTDVKNNANVIYDRVKEGSMPCDGAWNDEKIALFKKWIGSGMKE</sequence>
<evidence type="ECO:0000256" key="1">
    <source>
        <dbReference type="SAM" id="Phobius"/>
    </source>
</evidence>
<evidence type="ECO:0000313" key="2">
    <source>
        <dbReference type="EMBL" id="QBK86471.1"/>
    </source>
</evidence>
<dbReference type="InterPro" id="IPR043713">
    <property type="entry name" value="DUF5654"/>
</dbReference>
<name>A0A481YUA7_9VIRU</name>
<accession>A0A481YUA7</accession>
<gene>
    <name evidence="2" type="ORF">LCMAC102_02660</name>
</gene>
<reference evidence="2" key="1">
    <citation type="journal article" date="2019" name="MBio">
        <title>Virus Genomes from Deep Sea Sediments Expand the Ocean Megavirome and Support Independent Origins of Viral Gigantism.</title>
        <authorList>
            <person name="Backstrom D."/>
            <person name="Yutin N."/>
            <person name="Jorgensen S.L."/>
            <person name="Dharamshi J."/>
            <person name="Homa F."/>
            <person name="Zaremba-Niedwiedzka K."/>
            <person name="Spang A."/>
            <person name="Wolf Y.I."/>
            <person name="Koonin E.V."/>
            <person name="Ettema T.J."/>
        </authorList>
    </citation>
    <scope>NUCLEOTIDE SEQUENCE</scope>
</reference>
<dbReference type="EMBL" id="MK500334">
    <property type="protein sequence ID" value="QBK86471.1"/>
    <property type="molecule type" value="Genomic_DNA"/>
</dbReference>
<feature type="transmembrane region" description="Helical" evidence="1">
    <location>
        <begin position="28"/>
        <end position="52"/>
    </location>
</feature>
<organism evidence="2">
    <name type="scientific">Marseillevirus LCMAC102</name>
    <dbReference type="NCBI Taxonomy" id="2506603"/>
    <lineage>
        <taxon>Viruses</taxon>
        <taxon>Varidnaviria</taxon>
        <taxon>Bamfordvirae</taxon>
        <taxon>Nucleocytoviricota</taxon>
        <taxon>Megaviricetes</taxon>
        <taxon>Pimascovirales</taxon>
        <taxon>Pimascovirales incertae sedis</taxon>
        <taxon>Marseilleviridae</taxon>
    </lineage>
</organism>
<keyword evidence="1" id="KW-0472">Membrane</keyword>
<protein>
    <submittedName>
        <fullName evidence="2">Uncharacterized protein</fullName>
    </submittedName>
</protein>
<feature type="transmembrane region" description="Helical" evidence="1">
    <location>
        <begin position="64"/>
        <end position="84"/>
    </location>
</feature>
<keyword evidence="1" id="KW-0812">Transmembrane</keyword>
<keyword evidence="1" id="KW-1133">Transmembrane helix</keyword>
<dbReference type="Pfam" id="PF18898">
    <property type="entry name" value="DUF5654"/>
    <property type="match status" value="1"/>
</dbReference>